<evidence type="ECO:0000313" key="2">
    <source>
        <dbReference type="Proteomes" id="UP001634394"/>
    </source>
</evidence>
<protein>
    <submittedName>
        <fullName evidence="1">Uncharacterized protein</fullName>
    </submittedName>
</protein>
<reference evidence="1 2" key="1">
    <citation type="submission" date="2024-11" db="EMBL/GenBank/DDBJ databases">
        <title>Chromosome-level genome assembly of the freshwater bivalve Anodonta woodiana.</title>
        <authorList>
            <person name="Chen X."/>
        </authorList>
    </citation>
    <scope>NUCLEOTIDE SEQUENCE [LARGE SCALE GENOMIC DNA]</scope>
    <source>
        <strain evidence="1">MN2024</strain>
        <tissue evidence="1">Gills</tissue>
    </source>
</reference>
<proteinExistence type="predicted"/>
<gene>
    <name evidence="1" type="ORF">ACJMK2_025779</name>
</gene>
<accession>A0ABD3XJF5</accession>
<organism evidence="1 2">
    <name type="scientific">Sinanodonta woodiana</name>
    <name type="common">Chinese pond mussel</name>
    <name type="synonym">Anodonta woodiana</name>
    <dbReference type="NCBI Taxonomy" id="1069815"/>
    <lineage>
        <taxon>Eukaryota</taxon>
        <taxon>Metazoa</taxon>
        <taxon>Spiralia</taxon>
        <taxon>Lophotrochozoa</taxon>
        <taxon>Mollusca</taxon>
        <taxon>Bivalvia</taxon>
        <taxon>Autobranchia</taxon>
        <taxon>Heteroconchia</taxon>
        <taxon>Palaeoheterodonta</taxon>
        <taxon>Unionida</taxon>
        <taxon>Unionoidea</taxon>
        <taxon>Unionidae</taxon>
        <taxon>Unioninae</taxon>
        <taxon>Sinanodonta</taxon>
    </lineage>
</organism>
<name>A0ABD3XJF5_SINWO</name>
<sequence length="302" mass="34031">MSIQEDLQIAKIGDVIELVGFSDYGDEGNVINTINDGKQMKSLGNYALQMTNYLYYGFTTAYVNMDGAQSNSSFMHMHGIKLSSTNLNLTSTVNLDQTAVFTMDYSHVIKKIQNNIMKSGIKKINHLAEEVLNDDMLNYRTQYQALLGQSGASLSGLNENMKILHWFKRCEDTIAISDVTSTLKSKKLLSYQCIEDIYACIIDFDQLCRKVISMATYNGPNSHPNAIQYRINLNSIIIGQSSLSRKGNAVTNRANATSYDFNNTQPLRKKTSKSLYLQITDFKTHKTVDILIQPHYCIHTAR</sequence>
<comment type="caution">
    <text evidence="1">The sequence shown here is derived from an EMBL/GenBank/DDBJ whole genome shotgun (WGS) entry which is preliminary data.</text>
</comment>
<evidence type="ECO:0000313" key="1">
    <source>
        <dbReference type="EMBL" id="KAL3885736.1"/>
    </source>
</evidence>
<dbReference type="Proteomes" id="UP001634394">
    <property type="component" value="Unassembled WGS sequence"/>
</dbReference>
<keyword evidence="2" id="KW-1185">Reference proteome</keyword>
<dbReference type="AlphaFoldDB" id="A0ABD3XJF5"/>
<dbReference type="EMBL" id="JBJQND010000002">
    <property type="protein sequence ID" value="KAL3885736.1"/>
    <property type="molecule type" value="Genomic_DNA"/>
</dbReference>